<dbReference type="EMBL" id="JAXCGZ010011524">
    <property type="protein sequence ID" value="KAK7074594.1"/>
    <property type="molecule type" value="Genomic_DNA"/>
</dbReference>
<dbReference type="PROSITE" id="PS00108">
    <property type="entry name" value="PROTEIN_KINASE_ST"/>
    <property type="match status" value="1"/>
</dbReference>
<dbReference type="SMART" id="SM00220">
    <property type="entry name" value="S_TKc"/>
    <property type="match status" value="1"/>
</dbReference>
<dbReference type="Proteomes" id="UP001381693">
    <property type="component" value="Unassembled WGS sequence"/>
</dbReference>
<accession>A0AAN8X7Y3</accession>
<dbReference type="PANTHER" id="PTHR44329">
    <property type="entry name" value="SERINE/THREONINE-PROTEIN KINASE TNNI3K-RELATED"/>
    <property type="match status" value="1"/>
</dbReference>
<dbReference type="InterPro" id="IPR051681">
    <property type="entry name" value="Ser/Thr_Kinases-Pseudokinases"/>
</dbReference>
<dbReference type="AlphaFoldDB" id="A0AAN8X7Y3"/>
<name>A0AAN8X7Y3_HALRR</name>
<dbReference type="InterPro" id="IPR008271">
    <property type="entry name" value="Ser/Thr_kinase_AS"/>
</dbReference>
<evidence type="ECO:0000313" key="2">
    <source>
        <dbReference type="EMBL" id="KAK7074594.1"/>
    </source>
</evidence>
<dbReference type="SUPFAM" id="SSF56112">
    <property type="entry name" value="Protein kinase-like (PK-like)"/>
    <property type="match status" value="1"/>
</dbReference>
<sequence>MIQFTEEQLEEMLVDGQFLAEGGNGRVSLVKHGSGFAALKICRQMDVLAFHQECVFLSLLEDSEAAPKLLGTSVGPTPAYLMEYCGRRNLEAILNSNRYDPLKKLKLVLNVGYKLQKIHNAGIIHNDMKSDNIVIADDGELEDPNSVRIIDYGLATYAFQKRGFILPSDQFLWMAPEVKAGRPSTSKSDVYSFGMILRHLWSKISVIFPGLLSISREATRELQLLRPTLNSVLRQLEDIIYKYEASHRIQ</sequence>
<dbReference type="GO" id="GO:0004674">
    <property type="term" value="F:protein serine/threonine kinase activity"/>
    <property type="evidence" value="ECO:0007669"/>
    <property type="project" value="TreeGrafter"/>
</dbReference>
<dbReference type="InterPro" id="IPR000719">
    <property type="entry name" value="Prot_kinase_dom"/>
</dbReference>
<proteinExistence type="predicted"/>
<dbReference type="Gene3D" id="1.10.510.10">
    <property type="entry name" value="Transferase(Phosphotransferase) domain 1"/>
    <property type="match status" value="1"/>
</dbReference>
<organism evidence="2 3">
    <name type="scientific">Halocaridina rubra</name>
    <name type="common">Hawaiian red shrimp</name>
    <dbReference type="NCBI Taxonomy" id="373956"/>
    <lineage>
        <taxon>Eukaryota</taxon>
        <taxon>Metazoa</taxon>
        <taxon>Ecdysozoa</taxon>
        <taxon>Arthropoda</taxon>
        <taxon>Crustacea</taxon>
        <taxon>Multicrustacea</taxon>
        <taxon>Malacostraca</taxon>
        <taxon>Eumalacostraca</taxon>
        <taxon>Eucarida</taxon>
        <taxon>Decapoda</taxon>
        <taxon>Pleocyemata</taxon>
        <taxon>Caridea</taxon>
        <taxon>Atyoidea</taxon>
        <taxon>Atyidae</taxon>
        <taxon>Halocaridina</taxon>
    </lineage>
</organism>
<dbReference type="PROSITE" id="PS50011">
    <property type="entry name" value="PROTEIN_KINASE_DOM"/>
    <property type="match status" value="1"/>
</dbReference>
<reference evidence="2 3" key="1">
    <citation type="submission" date="2023-11" db="EMBL/GenBank/DDBJ databases">
        <title>Halocaridina rubra genome assembly.</title>
        <authorList>
            <person name="Smith C."/>
        </authorList>
    </citation>
    <scope>NUCLEOTIDE SEQUENCE [LARGE SCALE GENOMIC DNA]</scope>
    <source>
        <strain evidence="2">EP-1</strain>
        <tissue evidence="2">Whole</tissue>
    </source>
</reference>
<evidence type="ECO:0000259" key="1">
    <source>
        <dbReference type="PROSITE" id="PS50011"/>
    </source>
</evidence>
<gene>
    <name evidence="2" type="ORF">SK128_000118</name>
</gene>
<feature type="domain" description="Protein kinase" evidence="1">
    <location>
        <begin position="13"/>
        <end position="250"/>
    </location>
</feature>
<dbReference type="InterPro" id="IPR011009">
    <property type="entry name" value="Kinase-like_dom_sf"/>
</dbReference>
<dbReference type="GO" id="GO:0005524">
    <property type="term" value="F:ATP binding"/>
    <property type="evidence" value="ECO:0007669"/>
    <property type="project" value="InterPro"/>
</dbReference>
<comment type="caution">
    <text evidence="2">The sequence shown here is derived from an EMBL/GenBank/DDBJ whole genome shotgun (WGS) entry which is preliminary data.</text>
</comment>
<dbReference type="Pfam" id="PF00069">
    <property type="entry name" value="Pkinase"/>
    <property type="match status" value="1"/>
</dbReference>
<keyword evidence="3" id="KW-1185">Reference proteome</keyword>
<evidence type="ECO:0000313" key="3">
    <source>
        <dbReference type="Proteomes" id="UP001381693"/>
    </source>
</evidence>
<protein>
    <recommendedName>
        <fullName evidence="1">Protein kinase domain-containing protein</fullName>
    </recommendedName>
</protein>